<comment type="caution">
    <text evidence="2">The sequence shown here is derived from an EMBL/GenBank/DDBJ whole genome shotgun (WGS) entry which is preliminary data.</text>
</comment>
<feature type="compositionally biased region" description="Low complexity" evidence="1">
    <location>
        <begin position="68"/>
        <end position="88"/>
    </location>
</feature>
<keyword evidence="3" id="KW-1185">Reference proteome</keyword>
<feature type="region of interest" description="Disordered" evidence="1">
    <location>
        <begin position="1"/>
        <end position="34"/>
    </location>
</feature>
<feature type="region of interest" description="Disordered" evidence="1">
    <location>
        <begin position="402"/>
        <end position="440"/>
    </location>
</feature>
<gene>
    <name evidence="2" type="ORF">GCM10007854_22880</name>
</gene>
<dbReference type="RefSeq" id="WP_284372763.1">
    <property type="nucleotide sequence ID" value="NZ_BSNJ01000005.1"/>
</dbReference>
<feature type="region of interest" description="Disordered" evidence="1">
    <location>
        <begin position="46"/>
        <end position="89"/>
    </location>
</feature>
<evidence type="ECO:0000313" key="2">
    <source>
        <dbReference type="EMBL" id="GLQ21333.1"/>
    </source>
</evidence>
<feature type="compositionally biased region" description="Polar residues" evidence="1">
    <location>
        <begin position="1"/>
        <end position="11"/>
    </location>
</feature>
<proteinExistence type="predicted"/>
<sequence>MSEPTPESATSAMDDDAMGGLGSDAAGDEPSMEDILASIRKIIADDSDPVPLDGPAHDGPAMAEATGALRPAPVAAPTAASAPAPMDAEPLELSVTADLADADADELDIEALLSDIQVAQPETPPSTSAMDDMGDVPAFTAASPAPGMDDELSIPDAPADAAPTDALLEAGEDDVDRLMDELLSEMGDLPTGSMATAETQAEATSGNADAAELATSLPAMTFDADGDDELDLVKTLMADLTDDDEAETPDMLAVDTVVEADGALQPDVAESIEAPDVDILDSILDMTLADEIAMGPDAASTVKAAEAADPVAQTDDQAEAADLLSATIETVAVTAVMQTVDVQPVPDADASTPSLADIANAAEADVDTDVAGSDVSEIDVANIDAAMDDDAIAEAVAMLSGDDAPESAEDMDMAPAADQPTQSDPSPDETPELETSMPRAVRSDAILDDVTEEATMSAFAQLNQVVEDKAILTERGPRIGDLVQDALKPMLKEWLDENLQAIVERAVAKEVKRLSNGK</sequence>
<feature type="region of interest" description="Disordered" evidence="1">
    <location>
        <begin position="113"/>
        <end position="161"/>
    </location>
</feature>
<organism evidence="2 3">
    <name type="scientific">Algimonas porphyrae</name>
    <dbReference type="NCBI Taxonomy" id="1128113"/>
    <lineage>
        <taxon>Bacteria</taxon>
        <taxon>Pseudomonadati</taxon>
        <taxon>Pseudomonadota</taxon>
        <taxon>Alphaproteobacteria</taxon>
        <taxon>Maricaulales</taxon>
        <taxon>Robiginitomaculaceae</taxon>
        <taxon>Algimonas</taxon>
    </lineage>
</organism>
<accession>A0ABQ5V198</accession>
<dbReference type="Pfam" id="PF10691">
    <property type="entry name" value="DUF2497"/>
    <property type="match status" value="1"/>
</dbReference>
<name>A0ABQ5V198_9PROT</name>
<dbReference type="Proteomes" id="UP001161390">
    <property type="component" value="Unassembled WGS sequence"/>
</dbReference>
<feature type="compositionally biased region" description="Acidic residues" evidence="1">
    <location>
        <begin position="403"/>
        <end position="412"/>
    </location>
</feature>
<dbReference type="InterPro" id="IPR019632">
    <property type="entry name" value="DUF2497"/>
</dbReference>
<protein>
    <recommendedName>
        <fullName evidence="4">DUF2497 domain-containing protein</fullName>
    </recommendedName>
</protein>
<evidence type="ECO:0000313" key="3">
    <source>
        <dbReference type="Proteomes" id="UP001161390"/>
    </source>
</evidence>
<evidence type="ECO:0008006" key="4">
    <source>
        <dbReference type="Google" id="ProtNLM"/>
    </source>
</evidence>
<reference evidence="2" key="1">
    <citation type="journal article" date="2014" name="Int. J. Syst. Evol. Microbiol.">
        <title>Complete genome of a new Firmicutes species belonging to the dominant human colonic microbiota ('Ruminococcus bicirculans') reveals two chromosomes and a selective capacity to utilize plant glucans.</title>
        <authorList>
            <consortium name="NISC Comparative Sequencing Program"/>
            <person name="Wegmann U."/>
            <person name="Louis P."/>
            <person name="Goesmann A."/>
            <person name="Henrissat B."/>
            <person name="Duncan S.H."/>
            <person name="Flint H.J."/>
        </authorList>
    </citation>
    <scope>NUCLEOTIDE SEQUENCE</scope>
    <source>
        <strain evidence="2">NBRC 108216</strain>
    </source>
</reference>
<reference evidence="2" key="2">
    <citation type="submission" date="2023-01" db="EMBL/GenBank/DDBJ databases">
        <title>Draft genome sequence of Algimonas porphyrae strain NBRC 108216.</title>
        <authorList>
            <person name="Sun Q."/>
            <person name="Mori K."/>
        </authorList>
    </citation>
    <scope>NUCLEOTIDE SEQUENCE</scope>
    <source>
        <strain evidence="2">NBRC 108216</strain>
    </source>
</reference>
<evidence type="ECO:0000256" key="1">
    <source>
        <dbReference type="SAM" id="MobiDB-lite"/>
    </source>
</evidence>
<dbReference type="EMBL" id="BSNJ01000005">
    <property type="protein sequence ID" value="GLQ21333.1"/>
    <property type="molecule type" value="Genomic_DNA"/>
</dbReference>